<name>L8JE01_9GAMM</name>
<gene>
    <name evidence="3" type="ORF">C942_03661</name>
</gene>
<keyword evidence="3" id="KW-0969">Cilium</keyword>
<dbReference type="PROSITE" id="PS51123">
    <property type="entry name" value="OMPA_2"/>
    <property type="match status" value="1"/>
</dbReference>
<keyword evidence="3" id="KW-0966">Cell projection</keyword>
<dbReference type="PATRIC" id="fig|1056511.3.peg.893"/>
<reference evidence="3 4" key="1">
    <citation type="submission" date="2012-12" db="EMBL/GenBank/DDBJ databases">
        <title>Genome Assembly of Photobacterium sp. AK15.</title>
        <authorList>
            <person name="Khatri I."/>
            <person name="Vaidya B."/>
            <person name="Srinivas T.N.R."/>
            <person name="Subramanian S."/>
            <person name="Pinnaka A."/>
        </authorList>
    </citation>
    <scope>NUCLEOTIDE SEQUENCE [LARGE SCALE GENOMIC DNA]</scope>
    <source>
        <strain evidence="3 4">AK15</strain>
    </source>
</reference>
<organism evidence="3 4">
    <name type="scientific">Photobacterium marinum</name>
    <dbReference type="NCBI Taxonomy" id="1056511"/>
    <lineage>
        <taxon>Bacteria</taxon>
        <taxon>Pseudomonadati</taxon>
        <taxon>Pseudomonadota</taxon>
        <taxon>Gammaproteobacteria</taxon>
        <taxon>Vibrionales</taxon>
        <taxon>Vibrionaceae</taxon>
        <taxon>Photobacterium</taxon>
    </lineage>
</organism>
<dbReference type="InterPro" id="IPR041544">
    <property type="entry name" value="MotY_N"/>
</dbReference>
<dbReference type="RefSeq" id="WP_007462895.1">
    <property type="nucleotide sequence ID" value="NZ_AMZO01000004.1"/>
</dbReference>
<dbReference type="InterPro" id="IPR036737">
    <property type="entry name" value="OmpA-like_sf"/>
</dbReference>
<dbReference type="SUPFAM" id="SSF103088">
    <property type="entry name" value="OmpA-like"/>
    <property type="match status" value="1"/>
</dbReference>
<evidence type="ECO:0000259" key="2">
    <source>
        <dbReference type="PROSITE" id="PS51123"/>
    </source>
</evidence>
<dbReference type="Pfam" id="PF18393">
    <property type="entry name" value="MotY_N"/>
    <property type="match status" value="1"/>
</dbReference>
<dbReference type="PANTHER" id="PTHR30329:SF21">
    <property type="entry name" value="LIPOPROTEIN YIAD-RELATED"/>
    <property type="match status" value="1"/>
</dbReference>
<dbReference type="Gene3D" id="3.30.1330.60">
    <property type="entry name" value="OmpA-like domain"/>
    <property type="match status" value="1"/>
</dbReference>
<dbReference type="AlphaFoldDB" id="L8JE01"/>
<dbReference type="Gene3D" id="2.60.40.2540">
    <property type="match status" value="1"/>
</dbReference>
<dbReference type="CDD" id="cd07185">
    <property type="entry name" value="OmpA_C-like"/>
    <property type="match status" value="1"/>
</dbReference>
<dbReference type="InterPro" id="IPR050330">
    <property type="entry name" value="Bact_OuterMem_StrucFunc"/>
</dbReference>
<sequence length="264" mass="29712">MSALDNSQWTFKGNKTMCSISHEIEDFGVAAIIAEAGEETRLEIKSNELKKQIAYRSVFETPAVWANNTTKPIYDIGMIDFSPLTGELVVHQAGVVFEKLKNGTWVKVLLKDERQITDSVILTNINFQQPAEDFLKCRNHLLPVNYQQVRNSEFYFRSGSTSVSKESLRALRGIAEYINETASISKILIDGHSDSQGRVGVKLRMSRERAEEVAAALIEFGIPHKMIQIRSHGDRYPIADNAQELGRMKNRRVTVRLIKKSAAG</sequence>
<evidence type="ECO:0000313" key="3">
    <source>
        <dbReference type="EMBL" id="ELR67060.1"/>
    </source>
</evidence>
<protein>
    <submittedName>
        <fullName evidence="3">Putative sodium-type flagellar protein MotY</fullName>
    </submittedName>
</protein>
<feature type="domain" description="OmpA-like" evidence="2">
    <location>
        <begin position="144"/>
        <end position="261"/>
    </location>
</feature>
<dbReference type="PRINTS" id="PR01023">
    <property type="entry name" value="NAFLGMOTY"/>
</dbReference>
<keyword evidence="1" id="KW-0472">Membrane</keyword>
<comment type="caution">
    <text evidence="3">The sequence shown here is derived from an EMBL/GenBank/DDBJ whole genome shotgun (WGS) entry which is preliminary data.</text>
</comment>
<keyword evidence="3" id="KW-0282">Flagellum</keyword>
<evidence type="ECO:0000256" key="1">
    <source>
        <dbReference type="PROSITE-ProRule" id="PRU00473"/>
    </source>
</evidence>
<dbReference type="PANTHER" id="PTHR30329">
    <property type="entry name" value="STATOR ELEMENT OF FLAGELLAR MOTOR COMPLEX"/>
    <property type="match status" value="1"/>
</dbReference>
<dbReference type="InterPro" id="IPR006665">
    <property type="entry name" value="OmpA-like"/>
</dbReference>
<dbReference type="Proteomes" id="UP000011134">
    <property type="component" value="Unassembled WGS sequence"/>
</dbReference>
<keyword evidence="4" id="KW-1185">Reference proteome</keyword>
<evidence type="ECO:0000313" key="4">
    <source>
        <dbReference type="Proteomes" id="UP000011134"/>
    </source>
</evidence>
<dbReference type="EMBL" id="AMZO01000004">
    <property type="protein sequence ID" value="ELR67060.1"/>
    <property type="molecule type" value="Genomic_DNA"/>
</dbReference>
<accession>L8JE01</accession>
<dbReference type="GO" id="GO:0016020">
    <property type="term" value="C:membrane"/>
    <property type="evidence" value="ECO:0007669"/>
    <property type="project" value="UniProtKB-UniRule"/>
</dbReference>
<proteinExistence type="predicted"/>
<dbReference type="Pfam" id="PF00691">
    <property type="entry name" value="OmpA"/>
    <property type="match status" value="1"/>
</dbReference>